<keyword evidence="3" id="KW-1185">Reference proteome</keyword>
<reference evidence="2" key="1">
    <citation type="submission" date="2022-11" db="EMBL/GenBank/DDBJ databases">
        <authorList>
            <person name="Petersen C."/>
        </authorList>
    </citation>
    <scope>NUCLEOTIDE SEQUENCE</scope>
    <source>
        <strain evidence="2">IBT 19713</strain>
    </source>
</reference>
<feature type="transmembrane region" description="Helical" evidence="1">
    <location>
        <begin position="12"/>
        <end position="32"/>
    </location>
</feature>
<reference evidence="2" key="2">
    <citation type="journal article" date="2023" name="IMA Fungus">
        <title>Comparative genomic study of the Penicillium genus elucidates a diverse pangenome and 15 lateral gene transfer events.</title>
        <authorList>
            <person name="Petersen C."/>
            <person name="Sorensen T."/>
            <person name="Nielsen M.R."/>
            <person name="Sondergaard T.E."/>
            <person name="Sorensen J.L."/>
            <person name="Fitzpatrick D.A."/>
            <person name="Frisvad J.C."/>
            <person name="Nielsen K.L."/>
        </authorList>
    </citation>
    <scope>NUCLEOTIDE SEQUENCE</scope>
    <source>
        <strain evidence="2">IBT 19713</strain>
    </source>
</reference>
<dbReference type="EMBL" id="JAPQKS010000005">
    <property type="protein sequence ID" value="KAJ5225438.1"/>
    <property type="molecule type" value="Genomic_DNA"/>
</dbReference>
<proteinExistence type="predicted"/>
<gene>
    <name evidence="2" type="ORF">N7468_006663</name>
</gene>
<name>A0A9W9TJW9_9EURO</name>
<dbReference type="Proteomes" id="UP001150941">
    <property type="component" value="Unassembled WGS sequence"/>
</dbReference>
<evidence type="ECO:0000313" key="2">
    <source>
        <dbReference type="EMBL" id="KAJ5225438.1"/>
    </source>
</evidence>
<accession>A0A9W9TJW9</accession>
<keyword evidence="1" id="KW-0812">Transmembrane</keyword>
<feature type="transmembrane region" description="Helical" evidence="1">
    <location>
        <begin position="38"/>
        <end position="58"/>
    </location>
</feature>
<keyword evidence="1" id="KW-0472">Membrane</keyword>
<protein>
    <submittedName>
        <fullName evidence="2">Uncharacterized protein</fullName>
    </submittedName>
</protein>
<keyword evidence="1" id="KW-1133">Transmembrane helix</keyword>
<dbReference type="RefSeq" id="XP_058328849.1">
    <property type="nucleotide sequence ID" value="XM_058475959.1"/>
</dbReference>
<feature type="transmembrane region" description="Helical" evidence="1">
    <location>
        <begin position="79"/>
        <end position="99"/>
    </location>
</feature>
<comment type="caution">
    <text evidence="2">The sequence shown here is derived from an EMBL/GenBank/DDBJ whole genome shotgun (WGS) entry which is preliminary data.</text>
</comment>
<organism evidence="2 3">
    <name type="scientific">Penicillium chermesinum</name>
    <dbReference type="NCBI Taxonomy" id="63820"/>
    <lineage>
        <taxon>Eukaryota</taxon>
        <taxon>Fungi</taxon>
        <taxon>Dikarya</taxon>
        <taxon>Ascomycota</taxon>
        <taxon>Pezizomycotina</taxon>
        <taxon>Eurotiomycetes</taxon>
        <taxon>Eurotiomycetidae</taxon>
        <taxon>Eurotiales</taxon>
        <taxon>Aspergillaceae</taxon>
        <taxon>Penicillium</taxon>
    </lineage>
</organism>
<dbReference type="AlphaFoldDB" id="A0A9W9TJW9"/>
<evidence type="ECO:0000313" key="3">
    <source>
        <dbReference type="Proteomes" id="UP001150941"/>
    </source>
</evidence>
<sequence>MIASSSIGERLGQVVHIIDLLLLLVSVGVLLMEVFVGALFITMFFICGALLVGGVAFLRSGGSTGMEELKVLFMNKWLIGAYIVIGGLWFSYCVLTYKFKNSGLFPPNMECRLNGNVF</sequence>
<evidence type="ECO:0000256" key="1">
    <source>
        <dbReference type="SAM" id="Phobius"/>
    </source>
</evidence>
<dbReference type="GeneID" id="83203262"/>